<dbReference type="EMBL" id="JBHUIT010000028">
    <property type="protein sequence ID" value="MFD2257451.1"/>
    <property type="molecule type" value="Genomic_DNA"/>
</dbReference>
<protein>
    <recommendedName>
        <fullName evidence="4">PEP-CTERM sorting domain-containing protein</fullName>
    </recommendedName>
</protein>
<evidence type="ECO:0000256" key="1">
    <source>
        <dbReference type="SAM" id="SignalP"/>
    </source>
</evidence>
<evidence type="ECO:0008006" key="4">
    <source>
        <dbReference type="Google" id="ProtNLM"/>
    </source>
</evidence>
<feature type="signal peptide" evidence="1">
    <location>
        <begin position="1"/>
        <end position="21"/>
    </location>
</feature>
<dbReference type="RefSeq" id="WP_386820745.1">
    <property type="nucleotide sequence ID" value="NZ_JBHUIT010000028.1"/>
</dbReference>
<organism evidence="2 3">
    <name type="scientific">Luteolibacter algae</name>
    <dbReference type="NCBI Taxonomy" id="454151"/>
    <lineage>
        <taxon>Bacteria</taxon>
        <taxon>Pseudomonadati</taxon>
        <taxon>Verrucomicrobiota</taxon>
        <taxon>Verrucomicrobiia</taxon>
        <taxon>Verrucomicrobiales</taxon>
        <taxon>Verrucomicrobiaceae</taxon>
        <taxon>Luteolibacter</taxon>
    </lineage>
</organism>
<proteinExistence type="predicted"/>
<reference evidence="3" key="1">
    <citation type="journal article" date="2019" name="Int. J. Syst. Evol. Microbiol.">
        <title>The Global Catalogue of Microorganisms (GCM) 10K type strain sequencing project: providing services to taxonomists for standard genome sequencing and annotation.</title>
        <authorList>
            <consortium name="The Broad Institute Genomics Platform"/>
            <consortium name="The Broad Institute Genome Sequencing Center for Infectious Disease"/>
            <person name="Wu L."/>
            <person name="Ma J."/>
        </authorList>
    </citation>
    <scope>NUCLEOTIDE SEQUENCE [LARGE SCALE GENOMIC DNA]</scope>
    <source>
        <strain evidence="3">CGMCC 4.7106</strain>
    </source>
</reference>
<comment type="caution">
    <text evidence="2">The sequence shown here is derived from an EMBL/GenBank/DDBJ whole genome shotgun (WGS) entry which is preliminary data.</text>
</comment>
<keyword evidence="3" id="KW-1185">Reference proteome</keyword>
<sequence length="220" mass="22708">MKYEILRLFSASTLLVCSASAASIITDGDFSSNTIDGGDNFLAFSQIDGGWVAKNGWNTSSGAAVNVNGWQGGEYGGLSQVVSVSGLTGTALQLSLNFTPPATVSDPVSLQLTYQIIGWTLNTSGVLPTDPATAQVFKGQNYPSFTIGNMGGFAKWDDLLIAGNQAAAGEFSASAGTFTGVAGETGSFSITTPELDLSSYDYIGIRLATVSRGSSVDVIQ</sequence>
<gene>
    <name evidence="2" type="ORF">ACFSSA_12275</name>
</gene>
<dbReference type="Proteomes" id="UP001597375">
    <property type="component" value="Unassembled WGS sequence"/>
</dbReference>
<feature type="chain" id="PRO_5047541803" description="PEP-CTERM sorting domain-containing protein" evidence="1">
    <location>
        <begin position="22"/>
        <end position="220"/>
    </location>
</feature>
<keyword evidence="1" id="KW-0732">Signal</keyword>
<evidence type="ECO:0000313" key="2">
    <source>
        <dbReference type="EMBL" id="MFD2257451.1"/>
    </source>
</evidence>
<accession>A0ABW5DCQ0</accession>
<name>A0ABW5DCQ0_9BACT</name>
<evidence type="ECO:0000313" key="3">
    <source>
        <dbReference type="Proteomes" id="UP001597375"/>
    </source>
</evidence>